<evidence type="ECO:0000313" key="1">
    <source>
        <dbReference type="EMBL" id="KAJ7771969.1"/>
    </source>
</evidence>
<protein>
    <submittedName>
        <fullName evidence="1">Uncharacterized protein</fullName>
    </submittedName>
</protein>
<organism evidence="1 2">
    <name type="scientific">Mycena maculata</name>
    <dbReference type="NCBI Taxonomy" id="230809"/>
    <lineage>
        <taxon>Eukaryota</taxon>
        <taxon>Fungi</taxon>
        <taxon>Dikarya</taxon>
        <taxon>Basidiomycota</taxon>
        <taxon>Agaricomycotina</taxon>
        <taxon>Agaricomycetes</taxon>
        <taxon>Agaricomycetidae</taxon>
        <taxon>Agaricales</taxon>
        <taxon>Marasmiineae</taxon>
        <taxon>Mycenaceae</taxon>
        <taxon>Mycena</taxon>
    </lineage>
</organism>
<gene>
    <name evidence="1" type="ORF">DFH07DRAFT_768085</name>
</gene>
<proteinExistence type="predicted"/>
<name>A0AAD7JU91_9AGAR</name>
<evidence type="ECO:0000313" key="2">
    <source>
        <dbReference type="Proteomes" id="UP001215280"/>
    </source>
</evidence>
<accession>A0AAD7JU91</accession>
<dbReference type="Proteomes" id="UP001215280">
    <property type="component" value="Unassembled WGS sequence"/>
</dbReference>
<comment type="caution">
    <text evidence="1">The sequence shown here is derived from an EMBL/GenBank/DDBJ whole genome shotgun (WGS) entry which is preliminary data.</text>
</comment>
<dbReference type="EMBL" id="JARJLG010000020">
    <property type="protein sequence ID" value="KAJ7771969.1"/>
    <property type="molecule type" value="Genomic_DNA"/>
</dbReference>
<sequence length="450" mass="49354">MIGLVIGAKLRMSLHGPGTEINWGCCRVRVPNDRVGVWTYQQERIFVAQDESTEFGADYYAIWDHQNDWCTQIAAAELLNPKFNVIKWYLKYCEHRLPLPEPAETGFGFLEWEVPLAPSTTRVTAKKGKTTGTWLLRCILVGATDHLSKLVHTAQAARQTGPGERCSVDVFIGDHGGVGVLIISTARSAWSIQCRDRSQAAANAAGERDVGETMLAHAAGRTASGRLAWAEVVRVVQISVLVTASPRAPAEAEVSGHGKIKIKRRLAKRQKTESMAAAPRAELETVVLIVVGEGPPRRAGKDAEEVGEDVQSVDVASEGIRVVSAVECEVEVAKVNDGHAPSSRTFPTGILKLGIWYGMKNKIGADLADRHGLMGKKPANRTGTSFSPLISFNWSSNIDFPGLQMYKNNYRVIQLATLESTMQKLSHFRVLSKFLSLNFDQFEAIEFESV</sequence>
<dbReference type="AlphaFoldDB" id="A0AAD7JU91"/>
<keyword evidence="2" id="KW-1185">Reference proteome</keyword>
<reference evidence="1" key="1">
    <citation type="submission" date="2023-03" db="EMBL/GenBank/DDBJ databases">
        <title>Massive genome expansion in bonnet fungi (Mycena s.s.) driven by repeated elements and novel gene families across ecological guilds.</title>
        <authorList>
            <consortium name="Lawrence Berkeley National Laboratory"/>
            <person name="Harder C.B."/>
            <person name="Miyauchi S."/>
            <person name="Viragh M."/>
            <person name="Kuo A."/>
            <person name="Thoen E."/>
            <person name="Andreopoulos B."/>
            <person name="Lu D."/>
            <person name="Skrede I."/>
            <person name="Drula E."/>
            <person name="Henrissat B."/>
            <person name="Morin E."/>
            <person name="Kohler A."/>
            <person name="Barry K."/>
            <person name="LaButti K."/>
            <person name="Morin E."/>
            <person name="Salamov A."/>
            <person name="Lipzen A."/>
            <person name="Mereny Z."/>
            <person name="Hegedus B."/>
            <person name="Baldrian P."/>
            <person name="Stursova M."/>
            <person name="Weitz H."/>
            <person name="Taylor A."/>
            <person name="Grigoriev I.V."/>
            <person name="Nagy L.G."/>
            <person name="Martin F."/>
            <person name="Kauserud H."/>
        </authorList>
    </citation>
    <scope>NUCLEOTIDE SEQUENCE</scope>
    <source>
        <strain evidence="1">CBHHK188m</strain>
    </source>
</reference>